<keyword evidence="3" id="KW-1185">Reference proteome</keyword>
<gene>
    <name evidence="2" type="ORF">GCM10025866_20770</name>
</gene>
<feature type="compositionally biased region" description="Basic and acidic residues" evidence="1">
    <location>
        <begin position="206"/>
        <end position="219"/>
    </location>
</feature>
<name>A0ABN6XMK7_9MICO</name>
<protein>
    <submittedName>
        <fullName evidence="2">Uncharacterized protein</fullName>
    </submittedName>
</protein>
<accession>A0ABN6XMK7</accession>
<dbReference type="Proteomes" id="UP001321498">
    <property type="component" value="Chromosome"/>
</dbReference>
<evidence type="ECO:0000313" key="2">
    <source>
        <dbReference type="EMBL" id="BDZ46168.1"/>
    </source>
</evidence>
<evidence type="ECO:0000313" key="3">
    <source>
        <dbReference type="Proteomes" id="UP001321498"/>
    </source>
</evidence>
<feature type="region of interest" description="Disordered" evidence="1">
    <location>
        <begin position="1"/>
        <end position="26"/>
    </location>
</feature>
<feature type="compositionally biased region" description="Basic and acidic residues" evidence="1">
    <location>
        <begin position="14"/>
        <end position="26"/>
    </location>
</feature>
<evidence type="ECO:0000256" key="1">
    <source>
        <dbReference type="SAM" id="MobiDB-lite"/>
    </source>
</evidence>
<organism evidence="2 3">
    <name type="scientific">Naasia aerilata</name>
    <dbReference type="NCBI Taxonomy" id="1162966"/>
    <lineage>
        <taxon>Bacteria</taxon>
        <taxon>Bacillati</taxon>
        <taxon>Actinomycetota</taxon>
        <taxon>Actinomycetes</taxon>
        <taxon>Micrococcales</taxon>
        <taxon>Microbacteriaceae</taxon>
        <taxon>Naasia</taxon>
    </lineage>
</organism>
<proteinExistence type="predicted"/>
<sequence>MAEGGVDSGGEAQKGAHEVDRVTEVDEHTALGGRRVVEMVGEDAARGPIEGERERMAVPDPDQGHSAECAVVDQLLDCRRVGVVRPPHRHHEGDVGLLDFGDDLLGLEECGGHHLLREDVLPRSRRRGDDLAMAARLGGHDDRVDVVTCEEIAESRVVVGAQPLRVGSAATLVVVPHGHDLGVRVRLGGGGVVLPVQMPEAEDSEADHGETSWSRDRQA</sequence>
<feature type="region of interest" description="Disordered" evidence="1">
    <location>
        <begin position="199"/>
        <end position="219"/>
    </location>
</feature>
<dbReference type="EMBL" id="AP027731">
    <property type="protein sequence ID" value="BDZ46168.1"/>
    <property type="molecule type" value="Genomic_DNA"/>
</dbReference>
<reference evidence="3" key="1">
    <citation type="journal article" date="2019" name="Int. J. Syst. Evol. Microbiol.">
        <title>The Global Catalogue of Microorganisms (GCM) 10K type strain sequencing project: providing services to taxonomists for standard genome sequencing and annotation.</title>
        <authorList>
            <consortium name="The Broad Institute Genomics Platform"/>
            <consortium name="The Broad Institute Genome Sequencing Center for Infectious Disease"/>
            <person name="Wu L."/>
            <person name="Ma J."/>
        </authorList>
    </citation>
    <scope>NUCLEOTIDE SEQUENCE [LARGE SCALE GENOMIC DNA]</scope>
    <source>
        <strain evidence="3">NBRC 108725</strain>
    </source>
</reference>